<sequence length="140" mass="14384">MGFEMIGPVLVLALGCIGSAIGCGIAGMASHGVMSRVDENHGKFIGMSVLPSSQAIYAFVLMLLMKNAIIAKTLTPINGIAIGASVGVAIMLSSIYQGMCAATGIQASAKQPSVYGKCFTALGIVESFSLFAFVFALMLI</sequence>
<dbReference type="Pfam" id="PF00137">
    <property type="entry name" value="ATP-synt_C"/>
    <property type="match status" value="2"/>
</dbReference>
<dbReference type="STRING" id="331113.SNE_A14880"/>
<dbReference type="Proteomes" id="UP000000496">
    <property type="component" value="Chromosome gsn.131"/>
</dbReference>
<evidence type="ECO:0000313" key="7">
    <source>
        <dbReference type="EMBL" id="CCB89365.1"/>
    </source>
</evidence>
<feature type="transmembrane region" description="Helical" evidence="5">
    <location>
        <begin position="77"/>
        <end position="99"/>
    </location>
</feature>
<proteinExistence type="predicted"/>
<dbReference type="AlphaFoldDB" id="F8L950"/>
<dbReference type="eggNOG" id="COG0636">
    <property type="taxonomic scope" value="Bacteria"/>
</dbReference>
<evidence type="ECO:0000256" key="4">
    <source>
        <dbReference type="ARBA" id="ARBA00023136"/>
    </source>
</evidence>
<dbReference type="NCBIfam" id="NF007200">
    <property type="entry name" value="PRK09621.1"/>
    <property type="match status" value="1"/>
</dbReference>
<keyword evidence="4 5" id="KW-0472">Membrane</keyword>
<feature type="domain" description="V-ATPase proteolipid subunit C-like" evidence="6">
    <location>
        <begin position="6"/>
        <end position="65"/>
    </location>
</feature>
<keyword evidence="2 5" id="KW-0812">Transmembrane</keyword>
<evidence type="ECO:0000256" key="5">
    <source>
        <dbReference type="SAM" id="Phobius"/>
    </source>
</evidence>
<dbReference type="CDD" id="cd18179">
    <property type="entry name" value="ATP-synt_Vo_Ao_c_NTPK_rpt1"/>
    <property type="match status" value="1"/>
</dbReference>
<evidence type="ECO:0000256" key="2">
    <source>
        <dbReference type="ARBA" id="ARBA00022692"/>
    </source>
</evidence>
<reference evidence="7 8" key="2">
    <citation type="journal article" date="2011" name="Mol. Biol. Evol.">
        <title>Unity in variety--the pan-genome of the Chlamydiae.</title>
        <authorList>
            <person name="Collingro A."/>
            <person name="Tischler P."/>
            <person name="Weinmaier T."/>
            <person name="Penz T."/>
            <person name="Heinz E."/>
            <person name="Brunham R.C."/>
            <person name="Read T.D."/>
            <person name="Bavoil P.M."/>
            <person name="Sachse K."/>
            <person name="Kahane S."/>
            <person name="Friedman M.G."/>
            <person name="Rattei T."/>
            <person name="Myers G.S."/>
            <person name="Horn M."/>
        </authorList>
    </citation>
    <scope>NUCLEOTIDE SEQUENCE [LARGE SCALE GENOMIC DNA]</scope>
    <source>
        <strain evidence="8">ATCC VR-1471 / Z</strain>
    </source>
</reference>
<organism evidence="7 8">
    <name type="scientific">Simkania negevensis (strain ATCC VR-1471 / DSM 27360 / Z)</name>
    <dbReference type="NCBI Taxonomy" id="331113"/>
    <lineage>
        <taxon>Bacteria</taxon>
        <taxon>Pseudomonadati</taxon>
        <taxon>Chlamydiota</taxon>
        <taxon>Chlamydiia</taxon>
        <taxon>Parachlamydiales</taxon>
        <taxon>Simkaniaceae</taxon>
        <taxon>Simkania</taxon>
    </lineage>
</organism>
<protein>
    <recommendedName>
        <fullName evidence="6">V-ATPase proteolipid subunit C-like domain-containing protein</fullName>
    </recommendedName>
</protein>
<dbReference type="SUPFAM" id="SSF81333">
    <property type="entry name" value="F1F0 ATP synthase subunit C"/>
    <property type="match status" value="2"/>
</dbReference>
<comment type="subcellular location">
    <subcellularLocation>
        <location evidence="1">Membrane</location>
        <topology evidence="1">Multi-pass membrane protein</topology>
    </subcellularLocation>
</comment>
<evidence type="ECO:0000256" key="1">
    <source>
        <dbReference type="ARBA" id="ARBA00004141"/>
    </source>
</evidence>
<accession>F8L950</accession>
<feature type="domain" description="V-ATPase proteolipid subunit C-like" evidence="6">
    <location>
        <begin position="80"/>
        <end position="139"/>
    </location>
</feature>
<evidence type="ECO:0000256" key="3">
    <source>
        <dbReference type="ARBA" id="ARBA00022989"/>
    </source>
</evidence>
<dbReference type="RefSeq" id="WP_013943831.1">
    <property type="nucleotide sequence ID" value="NC_015713.1"/>
</dbReference>
<dbReference type="InterPro" id="IPR035921">
    <property type="entry name" value="F/V-ATP_Csub_sf"/>
</dbReference>
<dbReference type="CDD" id="cd18180">
    <property type="entry name" value="ATP-synt_Vo_Ao_c_NTPK_rpt2"/>
    <property type="match status" value="1"/>
</dbReference>
<feature type="transmembrane region" description="Helical" evidence="5">
    <location>
        <begin position="45"/>
        <end position="65"/>
    </location>
</feature>
<name>F8L950_SIMNZ</name>
<dbReference type="KEGG" id="sng:SNE_A14880"/>
<evidence type="ECO:0000259" key="6">
    <source>
        <dbReference type="Pfam" id="PF00137"/>
    </source>
</evidence>
<dbReference type="HOGENOM" id="CLU_126047_0_0_0"/>
<dbReference type="OrthoDB" id="18947at2"/>
<keyword evidence="3 5" id="KW-1133">Transmembrane helix</keyword>
<dbReference type="EMBL" id="FR872582">
    <property type="protein sequence ID" value="CCB89365.1"/>
    <property type="molecule type" value="Genomic_DNA"/>
</dbReference>
<feature type="transmembrane region" description="Helical" evidence="5">
    <location>
        <begin position="119"/>
        <end position="139"/>
    </location>
</feature>
<evidence type="ECO:0000313" key="8">
    <source>
        <dbReference type="Proteomes" id="UP000000496"/>
    </source>
</evidence>
<dbReference type="GO" id="GO:0033177">
    <property type="term" value="C:proton-transporting two-sector ATPase complex, proton-transporting domain"/>
    <property type="evidence" value="ECO:0007669"/>
    <property type="project" value="InterPro"/>
</dbReference>
<dbReference type="InterPro" id="IPR002379">
    <property type="entry name" value="ATPase_proteolipid_c-like_dom"/>
</dbReference>
<dbReference type="GO" id="GO:0015078">
    <property type="term" value="F:proton transmembrane transporter activity"/>
    <property type="evidence" value="ECO:0007669"/>
    <property type="project" value="InterPro"/>
</dbReference>
<dbReference type="Gene3D" id="1.20.120.610">
    <property type="entry name" value="lithium bound rotor ring of v- atpase"/>
    <property type="match status" value="1"/>
</dbReference>
<gene>
    <name evidence="7" type="ordered locus">SNE_A14880</name>
</gene>
<keyword evidence="8" id="KW-1185">Reference proteome</keyword>
<reference key="1">
    <citation type="journal article" date="2011" name="Mol. Biol. Evol.">
        <title>Unity in variety -- the pan-genome of the Chlamydiae.</title>
        <authorList>
            <person name="Collingro A."/>
            <person name="Tischler P."/>
            <person name="Weinmaier T."/>
            <person name="Penz T."/>
            <person name="Heinz E."/>
            <person name="Brunham R.C."/>
            <person name="Read T.D."/>
            <person name="Bavoil P.M."/>
            <person name="Sachse K."/>
            <person name="Kahane S."/>
            <person name="Friedman M.G."/>
            <person name="Rattei T."/>
            <person name="Myers G.S.A."/>
            <person name="Horn M."/>
        </authorList>
    </citation>
    <scope>NUCLEOTIDE SEQUENCE</scope>
    <source>
        <strain>Z</strain>
    </source>
</reference>